<reference evidence="1" key="2">
    <citation type="submission" date="2021-04" db="EMBL/GenBank/DDBJ databases">
        <authorList>
            <person name="Gilroy R."/>
        </authorList>
    </citation>
    <scope>NUCLEOTIDE SEQUENCE</scope>
    <source>
        <strain evidence="1">G4-2901</strain>
    </source>
</reference>
<accession>A0A948TBL9</accession>
<dbReference type="EMBL" id="JAHLFW010000054">
    <property type="protein sequence ID" value="MBU3837879.1"/>
    <property type="molecule type" value="Genomic_DNA"/>
</dbReference>
<organism evidence="1 2">
    <name type="scientific">Candidatus Phocaeicola faecigallinarum</name>
    <dbReference type="NCBI Taxonomy" id="2838732"/>
    <lineage>
        <taxon>Bacteria</taxon>
        <taxon>Pseudomonadati</taxon>
        <taxon>Bacteroidota</taxon>
        <taxon>Bacteroidia</taxon>
        <taxon>Bacteroidales</taxon>
        <taxon>Bacteroidaceae</taxon>
        <taxon>Phocaeicola</taxon>
    </lineage>
</organism>
<sequence>MDRQIIISPQLCEDEVVCFIADRYHINPYALLQLFLMQNGIIKDTDNVECELQLEDNEIEILRGLTGFDNSN</sequence>
<evidence type="ECO:0000313" key="2">
    <source>
        <dbReference type="Proteomes" id="UP000783796"/>
    </source>
</evidence>
<proteinExistence type="predicted"/>
<gene>
    <name evidence="1" type="ORF">H9777_06125</name>
</gene>
<protein>
    <submittedName>
        <fullName evidence="1">Uncharacterized protein</fullName>
    </submittedName>
</protein>
<name>A0A948TBL9_9BACT</name>
<dbReference type="AlphaFoldDB" id="A0A948TBL9"/>
<dbReference type="Proteomes" id="UP000783796">
    <property type="component" value="Unassembled WGS sequence"/>
</dbReference>
<comment type="caution">
    <text evidence="1">The sequence shown here is derived from an EMBL/GenBank/DDBJ whole genome shotgun (WGS) entry which is preliminary data.</text>
</comment>
<evidence type="ECO:0000313" key="1">
    <source>
        <dbReference type="EMBL" id="MBU3837879.1"/>
    </source>
</evidence>
<reference evidence="1" key="1">
    <citation type="journal article" date="2021" name="PeerJ">
        <title>Extensive microbial diversity within the chicken gut microbiome revealed by metagenomics and culture.</title>
        <authorList>
            <person name="Gilroy R."/>
            <person name="Ravi A."/>
            <person name="Getino M."/>
            <person name="Pursley I."/>
            <person name="Horton D.L."/>
            <person name="Alikhan N.F."/>
            <person name="Baker D."/>
            <person name="Gharbi K."/>
            <person name="Hall N."/>
            <person name="Watson M."/>
            <person name="Adriaenssens E.M."/>
            <person name="Foster-Nyarko E."/>
            <person name="Jarju S."/>
            <person name="Secka A."/>
            <person name="Antonio M."/>
            <person name="Oren A."/>
            <person name="Chaudhuri R.R."/>
            <person name="La Ragione R."/>
            <person name="Hildebrand F."/>
            <person name="Pallen M.J."/>
        </authorList>
    </citation>
    <scope>NUCLEOTIDE SEQUENCE</scope>
    <source>
        <strain evidence="1">G4-2901</strain>
    </source>
</reference>